<dbReference type="SUPFAM" id="SSF55811">
    <property type="entry name" value="Nudix"/>
    <property type="match status" value="1"/>
</dbReference>
<dbReference type="EMBL" id="MEWR01000008">
    <property type="protein sequence ID" value="OGC82391.1"/>
    <property type="molecule type" value="Genomic_DNA"/>
</dbReference>
<proteinExistence type="predicted"/>
<feature type="domain" description="Nudix hydrolase" evidence="1">
    <location>
        <begin position="40"/>
        <end position="191"/>
    </location>
</feature>
<dbReference type="AlphaFoldDB" id="A0A1F4XL09"/>
<dbReference type="Pfam" id="PF00293">
    <property type="entry name" value="NUDIX"/>
    <property type="match status" value="1"/>
</dbReference>
<dbReference type="InterPro" id="IPR015797">
    <property type="entry name" value="NUDIX_hydrolase-like_dom_sf"/>
</dbReference>
<dbReference type="STRING" id="1817814.A2V81_02615"/>
<dbReference type="Proteomes" id="UP000177614">
    <property type="component" value="Unassembled WGS sequence"/>
</dbReference>
<evidence type="ECO:0000259" key="1">
    <source>
        <dbReference type="PROSITE" id="PS51462"/>
    </source>
</evidence>
<evidence type="ECO:0000313" key="2">
    <source>
        <dbReference type="EMBL" id="OGC82391.1"/>
    </source>
</evidence>
<sequence length="355" mass="41086">MKRDPRLEVASKDIPADTGRRRYNPKHSTVMTKVIPALKSNINVVHCNLVNPEDGSVLVIQRSPDEEVNPGLWEKLSGKIEPDMLGTDTIARNVVREIWEELEVTVDVSEVYVAPRDNEILNVDHPKYDQIMVHPTYVVYVPRTKIHLKENGHVHHQFVRADNYHTLEYVSGVEESLEKYFKRRREEGILFPHELAQVIRCVIVDEIKERILMRKLASGQFTFPANHMGSGITPYTSIQQLMYNLNLHDEFKVAPLTAIHFPSNRQQAQELHHFFLVSGADRKLPDNIGRGEYQWFDIRQGYEFICKQVEVHNIRPSVRKVLTELLLPSLHVTMETLARDAVVRRPLRTRSNSII</sequence>
<protein>
    <recommendedName>
        <fullName evidence="1">Nudix hydrolase domain-containing protein</fullName>
    </recommendedName>
</protein>
<dbReference type="Gene3D" id="3.90.79.10">
    <property type="entry name" value="Nucleoside Triphosphate Pyrophosphohydrolase"/>
    <property type="match status" value="1"/>
</dbReference>
<comment type="caution">
    <text evidence="2">The sequence shown here is derived from an EMBL/GenBank/DDBJ whole genome shotgun (WGS) entry which is preliminary data.</text>
</comment>
<organism evidence="2 3">
    <name type="scientific">Candidatus Abawacabacteria bacterium RBG_16_42_10</name>
    <dbReference type="NCBI Taxonomy" id="1817814"/>
    <lineage>
        <taxon>Bacteria</taxon>
        <taxon>Candidatus Abawacaibacteriota</taxon>
    </lineage>
</organism>
<name>A0A1F4XL09_9BACT</name>
<accession>A0A1F4XL09</accession>
<dbReference type="PROSITE" id="PS51462">
    <property type="entry name" value="NUDIX"/>
    <property type="match status" value="1"/>
</dbReference>
<gene>
    <name evidence="2" type="ORF">A2V81_02615</name>
</gene>
<evidence type="ECO:0000313" key="3">
    <source>
        <dbReference type="Proteomes" id="UP000177614"/>
    </source>
</evidence>
<reference evidence="2 3" key="1">
    <citation type="journal article" date="2016" name="Nat. Commun.">
        <title>Thousands of microbial genomes shed light on interconnected biogeochemical processes in an aquifer system.</title>
        <authorList>
            <person name="Anantharaman K."/>
            <person name="Brown C.T."/>
            <person name="Hug L.A."/>
            <person name="Sharon I."/>
            <person name="Castelle C.J."/>
            <person name="Probst A.J."/>
            <person name="Thomas B.C."/>
            <person name="Singh A."/>
            <person name="Wilkins M.J."/>
            <person name="Karaoz U."/>
            <person name="Brodie E.L."/>
            <person name="Williams K.H."/>
            <person name="Hubbard S.S."/>
            <person name="Banfield J.F."/>
        </authorList>
    </citation>
    <scope>NUCLEOTIDE SEQUENCE [LARGE SCALE GENOMIC DNA]</scope>
</reference>
<dbReference type="InterPro" id="IPR000086">
    <property type="entry name" value="NUDIX_hydrolase_dom"/>
</dbReference>